<organism evidence="2 3">
    <name type="scientific">Mesorhizobium qingshengii</name>
    <dbReference type="NCBI Taxonomy" id="1165689"/>
    <lineage>
        <taxon>Bacteria</taxon>
        <taxon>Pseudomonadati</taxon>
        <taxon>Pseudomonadota</taxon>
        <taxon>Alphaproteobacteria</taxon>
        <taxon>Hyphomicrobiales</taxon>
        <taxon>Phyllobacteriaceae</taxon>
        <taxon>Mesorhizobium</taxon>
    </lineage>
</organism>
<keyword evidence="1" id="KW-1133">Transmembrane helix</keyword>
<feature type="transmembrane region" description="Helical" evidence="1">
    <location>
        <begin position="58"/>
        <end position="81"/>
    </location>
</feature>
<reference evidence="2 3" key="1">
    <citation type="submission" date="2016-10" db="EMBL/GenBank/DDBJ databases">
        <authorList>
            <person name="de Groot N.N."/>
        </authorList>
    </citation>
    <scope>NUCLEOTIDE SEQUENCE [LARGE SCALE GENOMIC DNA]</scope>
    <source>
        <strain evidence="2 3">CGMCC 1.12097</strain>
    </source>
</reference>
<keyword evidence="1" id="KW-0812">Transmembrane</keyword>
<dbReference type="OrthoDB" id="8097957at2"/>
<evidence type="ECO:0000256" key="1">
    <source>
        <dbReference type="SAM" id="Phobius"/>
    </source>
</evidence>
<protein>
    <submittedName>
        <fullName evidence="2">Uncharacterized protein</fullName>
    </submittedName>
</protein>
<gene>
    <name evidence="2" type="ORF">SAMN02927914_05081</name>
</gene>
<feature type="transmembrane region" description="Helical" evidence="1">
    <location>
        <begin position="88"/>
        <end position="108"/>
    </location>
</feature>
<proteinExistence type="predicted"/>
<keyword evidence="1" id="KW-0472">Membrane</keyword>
<evidence type="ECO:0000313" key="2">
    <source>
        <dbReference type="EMBL" id="SDA93967.1"/>
    </source>
</evidence>
<dbReference type="EMBL" id="FMXM01000019">
    <property type="protein sequence ID" value="SDA93967.1"/>
    <property type="molecule type" value="Genomic_DNA"/>
</dbReference>
<dbReference type="AlphaFoldDB" id="A0A1G5ZHA0"/>
<name>A0A1G5ZHA0_9HYPH</name>
<dbReference type="Proteomes" id="UP000198588">
    <property type="component" value="Unassembled WGS sequence"/>
</dbReference>
<feature type="transmembrane region" description="Helical" evidence="1">
    <location>
        <begin position="140"/>
        <end position="158"/>
    </location>
</feature>
<sequence length="179" mass="19786">MKRKSILLFAFPAFVLLILAAERIATLLLGTYPASPAMWWVWLELRPLATMFWQQVDLYLGGSMAVDAAILVAASIVFWMACRTRKSAAFFFLANHMALLFAGLMIAVGGHSETASTIAAFTAPDGFPFSLMVDFTWENSLVLTLGFAACAYCHVAFLRETRQRAEALAVRLVALKRDL</sequence>
<accession>A0A1G5ZHA0</accession>
<evidence type="ECO:0000313" key="3">
    <source>
        <dbReference type="Proteomes" id="UP000198588"/>
    </source>
</evidence>